<evidence type="ECO:0000313" key="1">
    <source>
        <dbReference type="EMBL" id="ONK73266.1"/>
    </source>
</evidence>
<dbReference type="Gramene" id="ONK73266">
    <property type="protein sequence ID" value="ONK73266"/>
    <property type="gene ID" value="A4U43_C04F29150"/>
</dbReference>
<organism evidence="1 2">
    <name type="scientific">Asparagus officinalis</name>
    <name type="common">Garden asparagus</name>
    <dbReference type="NCBI Taxonomy" id="4686"/>
    <lineage>
        <taxon>Eukaryota</taxon>
        <taxon>Viridiplantae</taxon>
        <taxon>Streptophyta</taxon>
        <taxon>Embryophyta</taxon>
        <taxon>Tracheophyta</taxon>
        <taxon>Spermatophyta</taxon>
        <taxon>Magnoliopsida</taxon>
        <taxon>Liliopsida</taxon>
        <taxon>Asparagales</taxon>
        <taxon>Asparagaceae</taxon>
        <taxon>Asparagoideae</taxon>
        <taxon>Asparagus</taxon>
    </lineage>
</organism>
<dbReference type="InterPro" id="IPR041806">
    <property type="entry name" value="CID5/6/7_CUE"/>
</dbReference>
<gene>
    <name evidence="1" type="ORF">A4U43_C04F29150</name>
</gene>
<evidence type="ECO:0000313" key="2">
    <source>
        <dbReference type="Proteomes" id="UP000243459"/>
    </source>
</evidence>
<dbReference type="PANTHER" id="PTHR46651:SF1">
    <property type="entry name" value="SMALL MUTS RELATED FAMILY PROTEIN"/>
    <property type="match status" value="1"/>
</dbReference>
<dbReference type="PANTHER" id="PTHR46651">
    <property type="entry name" value="POLYADENYLATE-BINDING PROTEIN-INTERACTING PROTEIN 7"/>
    <property type="match status" value="1"/>
</dbReference>
<proteinExistence type="predicted"/>
<dbReference type="InterPro" id="IPR053242">
    <property type="entry name" value="PAM2-like_domain"/>
</dbReference>
<reference evidence="2" key="1">
    <citation type="journal article" date="2017" name="Nat. Commun.">
        <title>The asparagus genome sheds light on the origin and evolution of a young Y chromosome.</title>
        <authorList>
            <person name="Harkess A."/>
            <person name="Zhou J."/>
            <person name="Xu C."/>
            <person name="Bowers J.E."/>
            <person name="Van der Hulst R."/>
            <person name="Ayyampalayam S."/>
            <person name="Mercati F."/>
            <person name="Riccardi P."/>
            <person name="McKain M.R."/>
            <person name="Kakrana A."/>
            <person name="Tang H."/>
            <person name="Ray J."/>
            <person name="Groenendijk J."/>
            <person name="Arikit S."/>
            <person name="Mathioni S.M."/>
            <person name="Nakano M."/>
            <person name="Shan H."/>
            <person name="Telgmann-Rauber A."/>
            <person name="Kanno A."/>
            <person name="Yue Z."/>
            <person name="Chen H."/>
            <person name="Li W."/>
            <person name="Chen Y."/>
            <person name="Xu X."/>
            <person name="Zhang Y."/>
            <person name="Luo S."/>
            <person name="Chen H."/>
            <person name="Gao J."/>
            <person name="Mao Z."/>
            <person name="Pires J.C."/>
            <person name="Luo M."/>
            <person name="Kudrna D."/>
            <person name="Wing R.A."/>
            <person name="Meyers B.C."/>
            <person name="Yi K."/>
            <person name="Kong H."/>
            <person name="Lavrijsen P."/>
            <person name="Sunseri F."/>
            <person name="Falavigna A."/>
            <person name="Ye Y."/>
            <person name="Leebens-Mack J.H."/>
            <person name="Chen G."/>
        </authorList>
    </citation>
    <scope>NUCLEOTIDE SEQUENCE [LARGE SCALE GENOMIC DNA]</scope>
    <source>
        <strain evidence="2">cv. DH0086</strain>
    </source>
</reference>
<sequence length="237" mass="26736">MMRIIENPKCIRNFTSQPTISSIPSASRHQPAMTLLQVRELLAKNREEYDELLELEKKLISGSNCGNDEEDDEFVWQSITRLDVYHLLIGSAISDSLVDCMIERFKMKIETDACSKHVHITGSFFAILLDEWDHDNGDSSSGLLNDSLNEQIISDDASVNPVEYLASVFPGFAAESLADIYYANGCDLNLTVEILTQYKLLSTTFKSITFCEQVYGTHHLGIENSIAHPINYLLFMK</sequence>
<keyword evidence="2" id="KW-1185">Reference proteome</keyword>
<accession>A0A5P1F4F7</accession>
<name>A0A5P1F4F7_ASPOF</name>
<protein>
    <recommendedName>
        <fullName evidence="3">CUE domain-containing protein</fullName>
    </recommendedName>
</protein>
<evidence type="ECO:0008006" key="3">
    <source>
        <dbReference type="Google" id="ProtNLM"/>
    </source>
</evidence>
<dbReference type="Proteomes" id="UP000243459">
    <property type="component" value="Chromosome 4"/>
</dbReference>
<dbReference type="CDD" id="cd14371">
    <property type="entry name" value="CUE_CID7_like"/>
    <property type="match status" value="1"/>
</dbReference>
<dbReference type="AlphaFoldDB" id="A0A5P1F4F7"/>
<dbReference type="EMBL" id="CM007384">
    <property type="protein sequence ID" value="ONK73266.1"/>
    <property type="molecule type" value="Genomic_DNA"/>
</dbReference>